<dbReference type="SMART" id="SM00475">
    <property type="entry name" value="53EXOc"/>
    <property type="match status" value="1"/>
</dbReference>
<dbReference type="Pfam" id="PF01367">
    <property type="entry name" value="5_3_exonuc"/>
    <property type="match status" value="1"/>
</dbReference>
<dbReference type="PANTHER" id="PTHR42646:SF2">
    <property type="entry name" value="5'-3' EXONUCLEASE FAMILY PROTEIN"/>
    <property type="match status" value="1"/>
</dbReference>
<protein>
    <submittedName>
        <fullName evidence="3">Polymerase protein</fullName>
    </submittedName>
</protein>
<dbReference type="GO" id="GO:0008409">
    <property type="term" value="F:5'-3' exonuclease activity"/>
    <property type="evidence" value="ECO:0007669"/>
    <property type="project" value="InterPro"/>
</dbReference>
<comment type="caution">
    <text evidence="3">The sequence shown here is derived from an EMBL/GenBank/DDBJ whole genome shotgun (WGS) entry which is preliminary data.</text>
</comment>
<gene>
    <name evidence="3" type="ORF">UX73_C0029G0001</name>
</gene>
<dbReference type="Proteomes" id="UP000034873">
    <property type="component" value="Unassembled WGS sequence"/>
</dbReference>
<organism evidence="3 4">
    <name type="scientific">candidate division WWE3 bacterium GW2011_GWC1_47_10</name>
    <dbReference type="NCBI Taxonomy" id="1619122"/>
    <lineage>
        <taxon>Bacteria</taxon>
        <taxon>Katanobacteria</taxon>
    </lineage>
</organism>
<evidence type="ECO:0000313" key="3">
    <source>
        <dbReference type="EMBL" id="KKU49694.1"/>
    </source>
</evidence>
<dbReference type="InterPro" id="IPR036279">
    <property type="entry name" value="5-3_exonuclease_C_sf"/>
</dbReference>
<reference evidence="3 4" key="1">
    <citation type="journal article" date="2015" name="Nature">
        <title>rRNA introns, odd ribosomes, and small enigmatic genomes across a large radiation of phyla.</title>
        <authorList>
            <person name="Brown C.T."/>
            <person name="Hug L.A."/>
            <person name="Thomas B.C."/>
            <person name="Sharon I."/>
            <person name="Castelle C.J."/>
            <person name="Singh A."/>
            <person name="Wilkins M.J."/>
            <person name="Williams K.H."/>
            <person name="Banfield J.F."/>
        </authorList>
    </citation>
    <scope>NUCLEOTIDE SEQUENCE [LARGE SCALE GENOMIC DNA]</scope>
</reference>
<dbReference type="InterPro" id="IPR038969">
    <property type="entry name" value="FEN"/>
</dbReference>
<proteinExistence type="predicted"/>
<dbReference type="InterPro" id="IPR020045">
    <property type="entry name" value="DNA_polI_H3TH"/>
</dbReference>
<dbReference type="Gene3D" id="1.10.150.20">
    <property type="entry name" value="5' to 3' exonuclease, C-terminal subdomain"/>
    <property type="match status" value="1"/>
</dbReference>
<dbReference type="SMART" id="SM00279">
    <property type="entry name" value="HhH2"/>
    <property type="match status" value="1"/>
</dbReference>
<dbReference type="InterPro" id="IPR008918">
    <property type="entry name" value="HhH2"/>
</dbReference>
<dbReference type="CDD" id="cd09898">
    <property type="entry name" value="H3TH_53EXO"/>
    <property type="match status" value="1"/>
</dbReference>
<dbReference type="GO" id="GO:0033567">
    <property type="term" value="P:DNA replication, Okazaki fragment processing"/>
    <property type="evidence" value="ECO:0007669"/>
    <property type="project" value="InterPro"/>
</dbReference>
<dbReference type="PANTHER" id="PTHR42646">
    <property type="entry name" value="FLAP ENDONUCLEASE XNI"/>
    <property type="match status" value="1"/>
</dbReference>
<feature type="non-terminal residue" evidence="3">
    <location>
        <position position="1"/>
    </location>
</feature>
<keyword evidence="1" id="KW-0238">DNA-binding</keyword>
<dbReference type="SUPFAM" id="SSF47807">
    <property type="entry name" value="5' to 3' exonuclease, C-terminal subdomain"/>
    <property type="match status" value="1"/>
</dbReference>
<feature type="domain" description="5'-3' exonuclease" evidence="2">
    <location>
        <begin position="1"/>
        <end position="127"/>
    </location>
</feature>
<dbReference type="STRING" id="1619122.UX73_C0029G0001"/>
<evidence type="ECO:0000256" key="1">
    <source>
        <dbReference type="ARBA" id="ARBA00023125"/>
    </source>
</evidence>
<sequence>DADFLQLIGSNINVVKTGRKSLEVIDAASFKRKYGFASDLYLDYLSLKGDASDNIKGIPGVGPKTAQNLIMNYGSLNNIYSNINCLQKRQKRLIENNRQVAESNMKFLRIITTISSTEFDLENTENISLVELNKPTNYLLAQVGIDTK</sequence>
<accession>A0A0G1QXX7</accession>
<dbReference type="GO" id="GO:0017108">
    <property type="term" value="F:5'-flap endonuclease activity"/>
    <property type="evidence" value="ECO:0007669"/>
    <property type="project" value="InterPro"/>
</dbReference>
<evidence type="ECO:0000259" key="2">
    <source>
        <dbReference type="SMART" id="SM00475"/>
    </source>
</evidence>
<dbReference type="GO" id="GO:0003677">
    <property type="term" value="F:DNA binding"/>
    <property type="evidence" value="ECO:0007669"/>
    <property type="project" value="UniProtKB-KW"/>
</dbReference>
<dbReference type="AlphaFoldDB" id="A0A0G1QXX7"/>
<dbReference type="EMBL" id="LCNH01000029">
    <property type="protein sequence ID" value="KKU49694.1"/>
    <property type="molecule type" value="Genomic_DNA"/>
</dbReference>
<name>A0A0G1QXX7_UNCKA</name>
<dbReference type="InterPro" id="IPR002421">
    <property type="entry name" value="5-3_exonuclease"/>
</dbReference>
<evidence type="ECO:0000313" key="4">
    <source>
        <dbReference type="Proteomes" id="UP000034873"/>
    </source>
</evidence>